<evidence type="ECO:0000256" key="10">
    <source>
        <dbReference type="PROSITE-ProRule" id="PRU00042"/>
    </source>
</evidence>
<dbReference type="PANTHER" id="PTHR47428:SF1">
    <property type="entry name" value="REGULATORY PROTEIN MIG1-RELATED"/>
    <property type="match status" value="1"/>
</dbReference>
<name>A0A8H7Q991_9FUNG</name>
<keyword evidence="8" id="KW-0804">Transcription</keyword>
<accession>A0A8H7Q991</accession>
<evidence type="ECO:0000313" key="13">
    <source>
        <dbReference type="EMBL" id="KAG2188759.1"/>
    </source>
</evidence>
<dbReference type="SUPFAM" id="SSF57667">
    <property type="entry name" value="beta-beta-alpha zinc fingers"/>
    <property type="match status" value="1"/>
</dbReference>
<reference evidence="13" key="1">
    <citation type="submission" date="2020-12" db="EMBL/GenBank/DDBJ databases">
        <title>Metabolic potential, ecology and presence of endohyphal bacteria is reflected in genomic diversity of Mucoromycotina.</title>
        <authorList>
            <person name="Muszewska A."/>
            <person name="Okrasinska A."/>
            <person name="Steczkiewicz K."/>
            <person name="Drgas O."/>
            <person name="Orlowska M."/>
            <person name="Perlinska-Lenart U."/>
            <person name="Aleksandrzak-Piekarczyk T."/>
            <person name="Szatraj K."/>
            <person name="Zielenkiewicz U."/>
            <person name="Pilsyk S."/>
            <person name="Malc E."/>
            <person name="Mieczkowski P."/>
            <person name="Kruszewska J.S."/>
            <person name="Biernat P."/>
            <person name="Pawlowska J."/>
        </authorList>
    </citation>
    <scope>NUCLEOTIDE SEQUENCE</scope>
    <source>
        <strain evidence="13">WA0000051536</strain>
    </source>
</reference>
<dbReference type="GO" id="GO:0000978">
    <property type="term" value="F:RNA polymerase II cis-regulatory region sequence-specific DNA binding"/>
    <property type="evidence" value="ECO:0007669"/>
    <property type="project" value="TreeGrafter"/>
</dbReference>
<evidence type="ECO:0000259" key="12">
    <source>
        <dbReference type="PROSITE" id="PS50157"/>
    </source>
</evidence>
<dbReference type="GO" id="GO:0000433">
    <property type="term" value="P:carbon catabolite repression of transcription from RNA polymerase II promoter by glucose"/>
    <property type="evidence" value="ECO:0007669"/>
    <property type="project" value="TreeGrafter"/>
</dbReference>
<dbReference type="SMART" id="SM00355">
    <property type="entry name" value="ZnF_C2H2"/>
    <property type="match status" value="3"/>
</dbReference>
<comment type="subcellular location">
    <subcellularLocation>
        <location evidence="1">Nucleus</location>
    </subcellularLocation>
</comment>
<dbReference type="GO" id="GO:0005634">
    <property type="term" value="C:nucleus"/>
    <property type="evidence" value="ECO:0007669"/>
    <property type="project" value="UniProtKB-SubCell"/>
</dbReference>
<keyword evidence="3" id="KW-0677">Repeat</keyword>
<dbReference type="EMBL" id="JAEPRA010000001">
    <property type="protein sequence ID" value="KAG2188759.1"/>
    <property type="molecule type" value="Genomic_DNA"/>
</dbReference>
<feature type="region of interest" description="Disordered" evidence="11">
    <location>
        <begin position="85"/>
        <end position="106"/>
    </location>
</feature>
<evidence type="ECO:0000256" key="3">
    <source>
        <dbReference type="ARBA" id="ARBA00022737"/>
    </source>
</evidence>
<keyword evidence="6" id="KW-0805">Transcription regulation</keyword>
<evidence type="ECO:0000256" key="5">
    <source>
        <dbReference type="ARBA" id="ARBA00022833"/>
    </source>
</evidence>
<gene>
    <name evidence="13" type="ORF">INT44_003898</name>
</gene>
<keyword evidence="4 10" id="KW-0863">Zinc-finger</keyword>
<keyword evidence="9" id="KW-0539">Nucleus</keyword>
<feature type="region of interest" description="Disordered" evidence="11">
    <location>
        <begin position="1"/>
        <end position="27"/>
    </location>
</feature>
<dbReference type="InterPro" id="IPR051007">
    <property type="entry name" value="creA/MIG_C2H2-ZnF"/>
</dbReference>
<evidence type="ECO:0000256" key="9">
    <source>
        <dbReference type="ARBA" id="ARBA00023242"/>
    </source>
</evidence>
<dbReference type="Gene3D" id="3.30.160.60">
    <property type="entry name" value="Classic Zinc Finger"/>
    <property type="match status" value="3"/>
</dbReference>
<comment type="caution">
    <text evidence="13">The sequence shown here is derived from an EMBL/GenBank/DDBJ whole genome shotgun (WGS) entry which is preliminary data.</text>
</comment>
<feature type="domain" description="C2H2-type" evidence="12">
    <location>
        <begin position="152"/>
        <end position="182"/>
    </location>
</feature>
<proteinExistence type="predicted"/>
<sequence length="272" mass="30882">MQSFLVAASSNTKLPASSKNNSASLQMLPRPHKCPICPKSFYRHEHQTRHLRTHTGERPHGCTFPNCDRRFARSDELARHMRIHTQPTSVSFRRPSPRKRRESKDKKWSVEDEMAYSEQQKFCSVIRFASVRPRQSRNLGSPRPEAGSWNLQRCPVPRCLKSFWRPGQLARHIQVQHPGAHDGNSSSTEESDEGIETPGNTPPMSPAKPMIMECSLDTSPVLPAKPLPMVSILPPLDPRLNAYHTSTVDYGHQEQNDYPTHPRLPSIQSLLC</sequence>
<dbReference type="InterPro" id="IPR036236">
    <property type="entry name" value="Znf_C2H2_sf"/>
</dbReference>
<dbReference type="Proteomes" id="UP000612746">
    <property type="component" value="Unassembled WGS sequence"/>
</dbReference>
<feature type="region of interest" description="Disordered" evidence="11">
    <location>
        <begin position="177"/>
        <end position="204"/>
    </location>
</feature>
<evidence type="ECO:0000256" key="4">
    <source>
        <dbReference type="ARBA" id="ARBA00022771"/>
    </source>
</evidence>
<dbReference type="FunFam" id="3.30.160.60:FF:000045">
    <property type="entry name" value="ZFP69 zinc finger protein B"/>
    <property type="match status" value="1"/>
</dbReference>
<feature type="domain" description="C2H2-type" evidence="12">
    <location>
        <begin position="32"/>
        <end position="59"/>
    </location>
</feature>
<dbReference type="Pfam" id="PF00096">
    <property type="entry name" value="zf-C2H2"/>
    <property type="match status" value="2"/>
</dbReference>
<protein>
    <recommendedName>
        <fullName evidence="12">C2H2-type domain-containing protein</fullName>
    </recommendedName>
</protein>
<dbReference type="FunFam" id="3.30.160.60:FF:000125">
    <property type="entry name" value="Putative zinc finger protein 143"/>
    <property type="match status" value="1"/>
</dbReference>
<dbReference type="GO" id="GO:0008270">
    <property type="term" value="F:zinc ion binding"/>
    <property type="evidence" value="ECO:0007669"/>
    <property type="project" value="UniProtKB-KW"/>
</dbReference>
<dbReference type="PROSITE" id="PS50157">
    <property type="entry name" value="ZINC_FINGER_C2H2_2"/>
    <property type="match status" value="3"/>
</dbReference>
<keyword evidence="5" id="KW-0862">Zinc</keyword>
<dbReference type="AlphaFoldDB" id="A0A8H7Q991"/>
<dbReference type="GO" id="GO:0005737">
    <property type="term" value="C:cytoplasm"/>
    <property type="evidence" value="ECO:0007669"/>
    <property type="project" value="TreeGrafter"/>
</dbReference>
<feature type="compositionally biased region" description="Polar residues" evidence="11">
    <location>
        <begin position="1"/>
        <end position="25"/>
    </location>
</feature>
<keyword evidence="7" id="KW-0238">DNA-binding</keyword>
<evidence type="ECO:0000256" key="6">
    <source>
        <dbReference type="ARBA" id="ARBA00023015"/>
    </source>
</evidence>
<dbReference type="OrthoDB" id="654211at2759"/>
<evidence type="ECO:0000256" key="2">
    <source>
        <dbReference type="ARBA" id="ARBA00022723"/>
    </source>
</evidence>
<feature type="domain" description="C2H2-type" evidence="12">
    <location>
        <begin position="60"/>
        <end position="89"/>
    </location>
</feature>
<dbReference type="InterPro" id="IPR013087">
    <property type="entry name" value="Znf_C2H2_type"/>
</dbReference>
<evidence type="ECO:0000313" key="14">
    <source>
        <dbReference type="Proteomes" id="UP000612746"/>
    </source>
</evidence>
<dbReference type="PROSITE" id="PS00028">
    <property type="entry name" value="ZINC_FINGER_C2H2_1"/>
    <property type="match status" value="3"/>
</dbReference>
<evidence type="ECO:0000256" key="8">
    <source>
        <dbReference type="ARBA" id="ARBA00023163"/>
    </source>
</evidence>
<feature type="region of interest" description="Disordered" evidence="11">
    <location>
        <begin position="251"/>
        <end position="272"/>
    </location>
</feature>
<evidence type="ECO:0000256" key="7">
    <source>
        <dbReference type="ARBA" id="ARBA00023125"/>
    </source>
</evidence>
<organism evidence="13 14">
    <name type="scientific">Umbelopsis vinacea</name>
    <dbReference type="NCBI Taxonomy" id="44442"/>
    <lineage>
        <taxon>Eukaryota</taxon>
        <taxon>Fungi</taxon>
        <taxon>Fungi incertae sedis</taxon>
        <taxon>Mucoromycota</taxon>
        <taxon>Mucoromycotina</taxon>
        <taxon>Umbelopsidomycetes</taxon>
        <taxon>Umbelopsidales</taxon>
        <taxon>Umbelopsidaceae</taxon>
        <taxon>Umbelopsis</taxon>
    </lineage>
</organism>
<keyword evidence="2" id="KW-0479">Metal-binding</keyword>
<evidence type="ECO:0000256" key="11">
    <source>
        <dbReference type="SAM" id="MobiDB-lite"/>
    </source>
</evidence>
<dbReference type="PANTHER" id="PTHR47428">
    <property type="entry name" value="REGULATORY PROTEIN MIG1-RELATED"/>
    <property type="match status" value="1"/>
</dbReference>
<keyword evidence="14" id="KW-1185">Reference proteome</keyword>
<evidence type="ECO:0000256" key="1">
    <source>
        <dbReference type="ARBA" id="ARBA00004123"/>
    </source>
</evidence>